<keyword evidence="3" id="KW-1185">Reference proteome</keyword>
<dbReference type="KEGG" id="ache:ACHE_21057S"/>
<feature type="region of interest" description="Disordered" evidence="1">
    <location>
        <begin position="736"/>
        <end position="807"/>
    </location>
</feature>
<feature type="region of interest" description="Disordered" evidence="1">
    <location>
        <begin position="39"/>
        <end position="126"/>
    </location>
</feature>
<gene>
    <name evidence="2" type="ORF">ACHE_21057S</name>
</gene>
<feature type="compositionally biased region" description="Basic residues" evidence="1">
    <location>
        <begin position="96"/>
        <end position="119"/>
    </location>
</feature>
<proteinExistence type="predicted"/>
<sequence length="952" mass="105202">MSDIRPTAKWANRILRPLTSIYRRLEKHQENLQTVANTKIVKERSGVPSTGIGSASTSRGSSKAPTTTATNADRDSGSDGEEDDPAWVPGKPEGRKIRHNYSSRGKRSASRGGRRRSRMSIRSPEVQKTLPGAIEIATPLLAGKLARGGLSGETSARRRLFRDASPVMDELDVEDTRKTTRPYHNFTASYGYSGSWREALDRSGDPGLVEIARLLDRLFLTFLHNTRIRATASLSSKQKSRGARSLLSMTVRRLPEFIAEEQMAQDEADEDGDEDMCDAYFTELEAHYAPSGNGWQPLREAVRAQGIYLVSEMLQKECVTRHIACHLLEECMNNQEHDAFESLLSKFLCTMDEIYDYPMGFDSIISSSSREDPVQLLATYCSRFPGRRSSVYEELAKLLVRRVVPAEWMVTAQWKKYVDAAIRSISTGADDSVAAAHLIEAVVLSASGVFPVTYETSVGCEDQLCPVPVKDALSNLTLSLITALCGMYLARSRSPTPGTEPEGVNLRVRAIVGSLAFTVQQKIEIRSSPEVDFSAFHSLRRGCILLGERLLQCDEVSYDTFQPNSQEPRNIDSFYVSLSSQSGVIKELAILARQVFRCCERVHGSDAQPGTSPEVRAKVGQLAEFSDEHGLSTFLGKVAAETAMQLAEATVYPDDHVWAAEIQERVVARQQELSYRTRVYESEDDDDGPGLYRWEESIEEWVARTPKSKSKSADFAQISPVETDLDSRASSPASFASVSASSQSDEDSASSVTSASSLPVKRTFPGRGEPSRAPKRLRSMNWKSRDDQMQQISAIPPTPATSDDSADDWEEYGYHPGRRGMLDTWTQERSLQRMSVPEGGQSVGFQRMLEVVITHKRQTRSPNMGEMRANKPQEGSSYSADRQLRPRRPGRHSWASSLAKRTSTGSECGSSSAGTTGNASLVGTTIIPRTPAMIPMIPCSPKDDSDDELSFL</sequence>
<reference evidence="2" key="2">
    <citation type="submission" date="2021-02" db="EMBL/GenBank/DDBJ databases">
        <title>Aspergillus chevalieri M1 genome sequence.</title>
        <authorList>
            <person name="Kadooka C."/>
            <person name="Mori K."/>
            <person name="Futagami T."/>
        </authorList>
    </citation>
    <scope>NUCLEOTIDE SEQUENCE</scope>
    <source>
        <strain evidence="2">M1</strain>
    </source>
</reference>
<dbReference type="Proteomes" id="UP000637239">
    <property type="component" value="Chromosome 2"/>
</dbReference>
<evidence type="ECO:0000313" key="3">
    <source>
        <dbReference type="Proteomes" id="UP000637239"/>
    </source>
</evidence>
<evidence type="ECO:0000313" key="2">
    <source>
        <dbReference type="EMBL" id="BCR85599.1"/>
    </source>
</evidence>
<dbReference type="AlphaFoldDB" id="A0A7R7VKN6"/>
<accession>A0A7R7VKN6</accession>
<evidence type="ECO:0000256" key="1">
    <source>
        <dbReference type="SAM" id="MobiDB-lite"/>
    </source>
</evidence>
<feature type="compositionally biased region" description="Low complexity" evidence="1">
    <location>
        <begin position="909"/>
        <end position="920"/>
    </location>
</feature>
<dbReference type="GeneID" id="66979958"/>
<feature type="region of interest" description="Disordered" evidence="1">
    <location>
        <begin position="855"/>
        <end position="921"/>
    </location>
</feature>
<dbReference type="RefSeq" id="XP_043134121.1">
    <property type="nucleotide sequence ID" value="XM_043285428.1"/>
</dbReference>
<feature type="compositionally biased region" description="Polar residues" evidence="1">
    <location>
        <begin position="47"/>
        <end position="71"/>
    </location>
</feature>
<name>A0A7R7VKN6_ASPCH</name>
<dbReference type="EMBL" id="AP024417">
    <property type="protein sequence ID" value="BCR85599.1"/>
    <property type="molecule type" value="Genomic_DNA"/>
</dbReference>
<feature type="compositionally biased region" description="Low complexity" evidence="1">
    <location>
        <begin position="736"/>
        <end position="757"/>
    </location>
</feature>
<organism evidence="2 3">
    <name type="scientific">Aspergillus chevalieri</name>
    <name type="common">Eurotium chevalieri</name>
    <dbReference type="NCBI Taxonomy" id="182096"/>
    <lineage>
        <taxon>Eukaryota</taxon>
        <taxon>Fungi</taxon>
        <taxon>Dikarya</taxon>
        <taxon>Ascomycota</taxon>
        <taxon>Pezizomycotina</taxon>
        <taxon>Eurotiomycetes</taxon>
        <taxon>Eurotiomycetidae</taxon>
        <taxon>Eurotiales</taxon>
        <taxon>Aspergillaceae</taxon>
        <taxon>Aspergillus</taxon>
        <taxon>Aspergillus subgen. Aspergillus</taxon>
    </lineage>
</organism>
<feature type="compositionally biased region" description="Polar residues" evidence="1">
    <location>
        <begin position="894"/>
        <end position="908"/>
    </location>
</feature>
<protein>
    <submittedName>
        <fullName evidence="2">Uncharacterized protein</fullName>
    </submittedName>
</protein>
<reference evidence="2" key="1">
    <citation type="submission" date="2021-01" db="EMBL/GenBank/DDBJ databases">
        <authorList>
            <consortium name="Aspergillus chevalieri M1 genome sequencing consortium"/>
            <person name="Kazuki M."/>
            <person name="Futagami T."/>
        </authorList>
    </citation>
    <scope>NUCLEOTIDE SEQUENCE</scope>
    <source>
        <strain evidence="2">M1</strain>
    </source>
</reference>